<dbReference type="SUPFAM" id="SSF56281">
    <property type="entry name" value="Metallo-hydrolase/oxidoreductase"/>
    <property type="match status" value="1"/>
</dbReference>
<evidence type="ECO:0000313" key="1">
    <source>
        <dbReference type="EMBL" id="RKI91316.1"/>
    </source>
</evidence>
<dbReference type="GO" id="GO:0016787">
    <property type="term" value="F:hydrolase activity"/>
    <property type="evidence" value="ECO:0007669"/>
    <property type="project" value="UniProtKB-KW"/>
</dbReference>
<name>A0A3A9AVN3_9FIRM</name>
<dbReference type="AlphaFoldDB" id="A0A3A9AVN3"/>
<dbReference type="PANTHER" id="PTHR39189:SF1">
    <property type="entry name" value="UPF0173 METAL-DEPENDENT HYDROLASE YTKL"/>
    <property type="match status" value="1"/>
</dbReference>
<dbReference type="RefSeq" id="WP_120469480.1">
    <property type="nucleotide sequence ID" value="NZ_CATAJS010000012.1"/>
</dbReference>
<sequence>MAKLLYQGHGSLRLISEAGMVIYIDPFIGEGYDIPADLILVTHQHHDHNQIDLPPHKADCTIIQNTNAIQKGEYQKFAVKEIQVEAVQAYNQKHAKEECVGYLVFIDGLLLYFAGDTGKTEQMKTLSERKIDYAFLPIDGIYTMNAREAAECANLIGAKHTVPIHMAPGKLFDRQSAESFVTDGAMILEPGKEIEL</sequence>
<reference evidence="1 2" key="1">
    <citation type="submission" date="2018-09" db="EMBL/GenBank/DDBJ databases">
        <title>Murine metabolic-syndrome-specific gut microbial biobank.</title>
        <authorList>
            <person name="Liu C."/>
        </authorList>
    </citation>
    <scope>NUCLEOTIDE SEQUENCE [LARGE SCALE GENOMIC DNA]</scope>
    <source>
        <strain evidence="1 2">0.1xD8-82</strain>
    </source>
</reference>
<dbReference type="Gene3D" id="3.60.15.10">
    <property type="entry name" value="Ribonuclease Z/Hydroxyacylglutathione hydrolase-like"/>
    <property type="match status" value="1"/>
</dbReference>
<dbReference type="OrthoDB" id="9789133at2"/>
<dbReference type="PANTHER" id="PTHR39189">
    <property type="entry name" value="UPF0173 METAL-DEPENDENT HYDROLASE YTKL"/>
    <property type="match status" value="1"/>
</dbReference>
<proteinExistence type="predicted"/>
<evidence type="ECO:0000313" key="2">
    <source>
        <dbReference type="Proteomes" id="UP000280696"/>
    </source>
</evidence>
<dbReference type="Proteomes" id="UP000280696">
    <property type="component" value="Unassembled WGS sequence"/>
</dbReference>
<organism evidence="1 2">
    <name type="scientific">Parablautia intestinalis</name>
    <dbReference type="NCBI Taxonomy" id="2320100"/>
    <lineage>
        <taxon>Bacteria</taxon>
        <taxon>Bacillati</taxon>
        <taxon>Bacillota</taxon>
        <taxon>Clostridia</taxon>
        <taxon>Lachnospirales</taxon>
        <taxon>Lachnospiraceae</taxon>
        <taxon>Parablautia</taxon>
    </lineage>
</organism>
<protein>
    <submittedName>
        <fullName evidence="1">MBL fold metallo-hydrolase</fullName>
    </submittedName>
</protein>
<accession>A0A3A9AVN3</accession>
<dbReference type="Pfam" id="PF13483">
    <property type="entry name" value="Lactamase_B_3"/>
    <property type="match status" value="1"/>
</dbReference>
<gene>
    <name evidence="1" type="ORF">D7V94_10460</name>
</gene>
<keyword evidence="1" id="KW-0378">Hydrolase</keyword>
<comment type="caution">
    <text evidence="1">The sequence shown here is derived from an EMBL/GenBank/DDBJ whole genome shotgun (WGS) entry which is preliminary data.</text>
</comment>
<dbReference type="EMBL" id="RAYQ01000010">
    <property type="protein sequence ID" value="RKI91316.1"/>
    <property type="molecule type" value="Genomic_DNA"/>
</dbReference>
<dbReference type="InterPro" id="IPR036866">
    <property type="entry name" value="RibonucZ/Hydroxyglut_hydro"/>
</dbReference>
<keyword evidence="2" id="KW-1185">Reference proteome</keyword>